<organism evidence="2">
    <name type="scientific">marine sediment metagenome</name>
    <dbReference type="NCBI Taxonomy" id="412755"/>
    <lineage>
        <taxon>unclassified sequences</taxon>
        <taxon>metagenomes</taxon>
        <taxon>ecological metagenomes</taxon>
    </lineage>
</organism>
<reference evidence="2" key="1">
    <citation type="journal article" date="2014" name="Front. Microbiol.">
        <title>High frequency of phylogenetically diverse reductive dehalogenase-homologous genes in deep subseafloor sedimentary metagenomes.</title>
        <authorList>
            <person name="Kawai M."/>
            <person name="Futagami T."/>
            <person name="Toyoda A."/>
            <person name="Takaki Y."/>
            <person name="Nishi S."/>
            <person name="Hori S."/>
            <person name="Arai W."/>
            <person name="Tsubouchi T."/>
            <person name="Morono Y."/>
            <person name="Uchiyama I."/>
            <person name="Ito T."/>
            <person name="Fujiyama A."/>
            <person name="Inagaki F."/>
            <person name="Takami H."/>
        </authorList>
    </citation>
    <scope>NUCLEOTIDE SEQUENCE</scope>
    <source>
        <strain evidence="2">Expedition CK06-06</strain>
    </source>
</reference>
<dbReference type="Pfam" id="PF03050">
    <property type="entry name" value="DDE_Tnp_IS66"/>
    <property type="match status" value="1"/>
</dbReference>
<gene>
    <name evidence="2" type="ORF">S01H1_07512</name>
</gene>
<dbReference type="EMBL" id="BARS01003868">
    <property type="protein sequence ID" value="GAF69392.1"/>
    <property type="molecule type" value="Genomic_DNA"/>
</dbReference>
<proteinExistence type="predicted"/>
<accession>X0S080</accession>
<sequence length="467" mass="54021">RTIRRKKYTPGCACPGNKGIITALGPAKLIPYSRYGASIWIHILIRKYRFQIPVARILKNLALHGLSIPPGSAGDGLKRLAPLFEPVYAALEERSEQAAWWQADETRWSVFETTKTKSTFRWYLWVFISDESVVHVIDPTRSARVIEEHLGCVVGGILLVDRYSAYKSYAKKHEGIILAFCWSHARRDFREAGLKYEQVREWAHEWEERINALFHLNTLRVQYAEGSAAFTREDIRVREAVADMKRIFGEQRKQPRLHHSQRSVLKSLDIHWEGLTVFVDHPEIPMDNNGSERTLRNPVVGRKNYYGSGAIWSARFTAVMFSIFETLQLWEINQLEWLSDYFRACALTGGKPPADITVHLPWNIKERKEKTWKYCGRVFSESEVTCIRSIIDEDSSRNRTAISRIACEQLQWYKPDGTVKWQSMRQVLVKMEADGHITLPPLLRAHSTQMKPIEHTERTAMGEEILL</sequence>
<dbReference type="InterPro" id="IPR052344">
    <property type="entry name" value="Transposase-related"/>
</dbReference>
<protein>
    <recommendedName>
        <fullName evidence="1">Transposase IS66 central domain-containing protein</fullName>
    </recommendedName>
</protein>
<feature type="domain" description="Transposase IS66 central" evidence="1">
    <location>
        <begin position="33"/>
        <end position="315"/>
    </location>
</feature>
<feature type="non-terminal residue" evidence="2">
    <location>
        <position position="1"/>
    </location>
</feature>
<evidence type="ECO:0000313" key="2">
    <source>
        <dbReference type="EMBL" id="GAF69392.1"/>
    </source>
</evidence>
<evidence type="ECO:0000259" key="1">
    <source>
        <dbReference type="Pfam" id="PF03050"/>
    </source>
</evidence>
<dbReference type="InterPro" id="IPR004291">
    <property type="entry name" value="Transposase_IS66_central"/>
</dbReference>
<feature type="non-terminal residue" evidence="2">
    <location>
        <position position="467"/>
    </location>
</feature>
<dbReference type="AlphaFoldDB" id="X0S080"/>
<dbReference type="PANTHER" id="PTHR33678">
    <property type="entry name" value="BLL1576 PROTEIN"/>
    <property type="match status" value="1"/>
</dbReference>
<dbReference type="NCBIfam" id="NF033517">
    <property type="entry name" value="transpos_IS66"/>
    <property type="match status" value="1"/>
</dbReference>
<comment type="caution">
    <text evidence="2">The sequence shown here is derived from an EMBL/GenBank/DDBJ whole genome shotgun (WGS) entry which is preliminary data.</text>
</comment>
<name>X0S080_9ZZZZ</name>
<dbReference type="PANTHER" id="PTHR33678:SF2">
    <property type="match status" value="1"/>
</dbReference>